<dbReference type="RefSeq" id="XP_040792837.1">
    <property type="nucleotide sequence ID" value="XM_040926685.1"/>
</dbReference>
<feature type="compositionally biased region" description="Polar residues" evidence="5">
    <location>
        <begin position="628"/>
        <end position="665"/>
    </location>
</feature>
<evidence type="ECO:0000256" key="3">
    <source>
        <dbReference type="ARBA" id="ARBA00022777"/>
    </source>
</evidence>
<name>A0A9P4GRN1_9PLEO</name>
<dbReference type="SUPFAM" id="SSF56112">
    <property type="entry name" value="Protein kinase-like (PK-like)"/>
    <property type="match status" value="1"/>
</dbReference>
<feature type="compositionally biased region" description="Low complexity" evidence="5">
    <location>
        <begin position="677"/>
        <end position="688"/>
    </location>
</feature>
<accession>A0A9P4GRN1</accession>
<evidence type="ECO:0000259" key="6">
    <source>
        <dbReference type="PROSITE" id="PS50004"/>
    </source>
</evidence>
<dbReference type="OrthoDB" id="4062651at2759"/>
<feature type="compositionally biased region" description="Polar residues" evidence="5">
    <location>
        <begin position="138"/>
        <end position="151"/>
    </location>
</feature>
<dbReference type="GO" id="GO:0005634">
    <property type="term" value="C:nucleus"/>
    <property type="evidence" value="ECO:0007669"/>
    <property type="project" value="TreeGrafter"/>
</dbReference>
<dbReference type="SUPFAM" id="SSF49562">
    <property type="entry name" value="C2 domain (Calcium/lipid-binding domain, CaLB)"/>
    <property type="match status" value="1"/>
</dbReference>
<feature type="region of interest" description="Disordered" evidence="5">
    <location>
        <begin position="138"/>
        <end position="203"/>
    </location>
</feature>
<reference evidence="8" key="1">
    <citation type="submission" date="2020-01" db="EMBL/GenBank/DDBJ databases">
        <authorList>
            <consortium name="DOE Joint Genome Institute"/>
            <person name="Haridas S."/>
            <person name="Albert R."/>
            <person name="Binder M."/>
            <person name="Bloem J."/>
            <person name="Labutti K."/>
            <person name="Salamov A."/>
            <person name="Andreopoulos B."/>
            <person name="Baker S.E."/>
            <person name="Barry K."/>
            <person name="Bills G."/>
            <person name="Bluhm B.H."/>
            <person name="Cannon C."/>
            <person name="Castanera R."/>
            <person name="Culley D.E."/>
            <person name="Daum C."/>
            <person name="Ezra D."/>
            <person name="Gonzalez J.B."/>
            <person name="Henrissat B."/>
            <person name="Kuo A."/>
            <person name="Liang C."/>
            <person name="Lipzen A."/>
            <person name="Lutzoni F."/>
            <person name="Magnuson J."/>
            <person name="Mondo S."/>
            <person name="Nolan M."/>
            <person name="Ohm R."/>
            <person name="Pangilinan J."/>
            <person name="Park H.-J."/>
            <person name="Ramirez L."/>
            <person name="Alfaro M."/>
            <person name="Sun H."/>
            <person name="Tritt A."/>
            <person name="Yoshinaga Y."/>
            <person name="Zwiers L.-H."/>
            <person name="Turgeon B.G."/>
            <person name="Goodwin S.B."/>
            <person name="Spatafora J.W."/>
            <person name="Crous P.W."/>
            <person name="Grigoriev I.V."/>
        </authorList>
    </citation>
    <scope>NUCLEOTIDE SEQUENCE</scope>
    <source>
        <strain evidence="8">CBS 394.84</strain>
    </source>
</reference>
<dbReference type="PROSITE" id="PS50011">
    <property type="entry name" value="PROTEIN_KINASE_DOM"/>
    <property type="match status" value="1"/>
</dbReference>
<dbReference type="Gene3D" id="3.30.200.20">
    <property type="entry name" value="Phosphorylase Kinase, domain 1"/>
    <property type="match status" value="1"/>
</dbReference>
<dbReference type="InterPro" id="IPR035892">
    <property type="entry name" value="C2_domain_sf"/>
</dbReference>
<evidence type="ECO:0000256" key="1">
    <source>
        <dbReference type="ARBA" id="ARBA00022679"/>
    </source>
</evidence>
<evidence type="ECO:0000313" key="8">
    <source>
        <dbReference type="EMBL" id="KAF1850274.1"/>
    </source>
</evidence>
<dbReference type="Pfam" id="PF00168">
    <property type="entry name" value="C2"/>
    <property type="match status" value="1"/>
</dbReference>
<feature type="region of interest" description="Disordered" evidence="5">
    <location>
        <begin position="628"/>
        <end position="688"/>
    </location>
</feature>
<dbReference type="EMBL" id="ML976614">
    <property type="protein sequence ID" value="KAF1850274.1"/>
    <property type="molecule type" value="Genomic_DNA"/>
</dbReference>
<keyword evidence="3 8" id="KW-0418">Kinase</keyword>
<gene>
    <name evidence="8" type="ORF">K460DRAFT_13207</name>
</gene>
<dbReference type="CDD" id="cd00180">
    <property type="entry name" value="PKc"/>
    <property type="match status" value="1"/>
</dbReference>
<keyword evidence="9" id="KW-1185">Reference proteome</keyword>
<organism evidence="8 9">
    <name type="scientific">Cucurbitaria berberidis CBS 394.84</name>
    <dbReference type="NCBI Taxonomy" id="1168544"/>
    <lineage>
        <taxon>Eukaryota</taxon>
        <taxon>Fungi</taxon>
        <taxon>Dikarya</taxon>
        <taxon>Ascomycota</taxon>
        <taxon>Pezizomycotina</taxon>
        <taxon>Dothideomycetes</taxon>
        <taxon>Pleosporomycetidae</taxon>
        <taxon>Pleosporales</taxon>
        <taxon>Pleosporineae</taxon>
        <taxon>Cucurbitariaceae</taxon>
        <taxon>Cucurbitaria</taxon>
    </lineage>
</organism>
<dbReference type="Proteomes" id="UP000800039">
    <property type="component" value="Unassembled WGS sequence"/>
</dbReference>
<feature type="domain" description="C2" evidence="6">
    <location>
        <begin position="1"/>
        <end position="112"/>
    </location>
</feature>
<dbReference type="PROSITE" id="PS50004">
    <property type="entry name" value="C2"/>
    <property type="match status" value="1"/>
</dbReference>
<dbReference type="InterPro" id="IPR000008">
    <property type="entry name" value="C2_dom"/>
</dbReference>
<dbReference type="AlphaFoldDB" id="A0A9P4GRN1"/>
<feature type="compositionally biased region" description="Basic and acidic residues" evidence="5">
    <location>
        <begin position="188"/>
        <end position="201"/>
    </location>
</feature>
<evidence type="ECO:0000256" key="4">
    <source>
        <dbReference type="ARBA" id="ARBA00022840"/>
    </source>
</evidence>
<dbReference type="PANTHER" id="PTHR11042">
    <property type="entry name" value="EUKARYOTIC TRANSLATION INITIATION FACTOR 2-ALPHA KINASE EIF2-ALPHA KINASE -RELATED"/>
    <property type="match status" value="1"/>
</dbReference>
<feature type="domain" description="Protein kinase" evidence="7">
    <location>
        <begin position="234"/>
        <end position="561"/>
    </location>
</feature>
<evidence type="ECO:0000313" key="9">
    <source>
        <dbReference type="Proteomes" id="UP000800039"/>
    </source>
</evidence>
<dbReference type="Gene3D" id="1.10.510.10">
    <property type="entry name" value="Transferase(Phosphotransferase) domain 1"/>
    <property type="match status" value="1"/>
</dbReference>
<dbReference type="InterPro" id="IPR011009">
    <property type="entry name" value="Kinase-like_dom_sf"/>
</dbReference>
<comment type="caution">
    <text evidence="8">The sequence shown here is derived from an EMBL/GenBank/DDBJ whole genome shotgun (WGS) entry which is preliminary data.</text>
</comment>
<feature type="compositionally biased region" description="Low complexity" evidence="5">
    <location>
        <begin position="157"/>
        <end position="176"/>
    </location>
</feature>
<dbReference type="SMART" id="SM00239">
    <property type="entry name" value="C2"/>
    <property type="match status" value="1"/>
</dbReference>
<dbReference type="InterPro" id="IPR050339">
    <property type="entry name" value="CC_SR_Kinase"/>
</dbReference>
<dbReference type="CDD" id="cd08382">
    <property type="entry name" value="C2_Smurf-like"/>
    <property type="match status" value="1"/>
</dbReference>
<keyword evidence="1" id="KW-0808">Transferase</keyword>
<dbReference type="GO" id="GO:0005737">
    <property type="term" value="C:cytoplasm"/>
    <property type="evidence" value="ECO:0007669"/>
    <property type="project" value="TreeGrafter"/>
</dbReference>
<evidence type="ECO:0000256" key="2">
    <source>
        <dbReference type="ARBA" id="ARBA00022741"/>
    </source>
</evidence>
<keyword evidence="4" id="KW-0067">ATP-binding</keyword>
<dbReference type="GO" id="GO:0004672">
    <property type="term" value="F:protein kinase activity"/>
    <property type="evidence" value="ECO:0007669"/>
    <property type="project" value="InterPro"/>
</dbReference>
<evidence type="ECO:0000259" key="7">
    <source>
        <dbReference type="PROSITE" id="PS50011"/>
    </source>
</evidence>
<dbReference type="GO" id="GO:0005524">
    <property type="term" value="F:ATP binding"/>
    <property type="evidence" value="ECO:0007669"/>
    <property type="project" value="UniProtKB-KW"/>
</dbReference>
<dbReference type="InterPro" id="IPR000719">
    <property type="entry name" value="Prot_kinase_dom"/>
</dbReference>
<evidence type="ECO:0000256" key="5">
    <source>
        <dbReference type="SAM" id="MobiDB-lite"/>
    </source>
</evidence>
<protein>
    <submittedName>
        <fullName evidence="8">Kinase-like protein</fullName>
    </submittedName>
</protein>
<proteinExistence type="predicted"/>
<dbReference type="GeneID" id="63843937"/>
<sequence length="712" mass="79355">MSVSGRPNVRISIIAADGLYKRDTFFFPNPFTVLSIDDQQTRTTTVGKKTINPYWNEDFDVIVNEESVLTARIFDQRHFKKKHRGFLGTVKVRIGNVLDLNTGGDEYITRDLKKEADDQIIYGKLVLSLSTNISRPTESIAQISDPTLENQAESSEKPPSYSASSNPAPNASQQSNIERLPVTSELPADMRRPKLTEERLLSSRSTASEDALSAWNRRFASRQVRLAREEPEPFIPGRRLGGGGIGVVHEVKLDGISLALKRTYAKRLTDYELNEIKILGQITERRHKHIVELIGSYIHRQRGVYELGLLIWPVAHCDLAVHLQDISLLGQWIEQAPEVVPRARTEDLDLAIESLSTMTGFRIPWSLKGALEKGGTRLYELALGGLRSNVGCIANAVAWLHHQGIRHKDLKPSQILLSPDGLWLTDFGWSKDISELTQSATDGGHNITLKYQAPERAQQKPCGRSEDIFALGCIFVEIAHQLARPVLEPKERWTPWKQRGWYFQANLKEVEAYLLLLKRSLGGFELNHSLPELITGMLALEPDDRPSVDQVIGMLSKGGFFDECCQPEFVATSSNLNDDQHFQRTSTWPELNGPIAKLNIIDPSSANIPSHTPAKTIYGAESIESFPSTNPFRSMTNTPSNGSKNPFRQKQNTTGKLDVSTSDLSSFDGMSHGVAAESSNEPSNVSNSLGAQRIVDPFLSPYQDIRQTSRGI</sequence>
<keyword evidence="2" id="KW-0547">Nucleotide-binding</keyword>
<dbReference type="Pfam" id="PF00069">
    <property type="entry name" value="Pkinase"/>
    <property type="match status" value="1"/>
</dbReference>
<dbReference type="Gene3D" id="2.60.40.150">
    <property type="entry name" value="C2 domain"/>
    <property type="match status" value="1"/>
</dbReference>